<dbReference type="KEGG" id="tcr:508325.90"/>
<dbReference type="EMBL" id="AAHK01000062">
    <property type="protein sequence ID" value="EAN98280.1"/>
    <property type="molecule type" value="Genomic_DNA"/>
</dbReference>
<gene>
    <name evidence="1" type="ORF">Tc00.1047053508325.90</name>
</gene>
<dbReference type="Proteomes" id="UP000002296">
    <property type="component" value="Unassembled WGS sequence"/>
</dbReference>
<dbReference type="RefSeq" id="XP_820131.1">
    <property type="nucleotide sequence ID" value="XM_815038.1"/>
</dbReference>
<organism evidence="1 2">
    <name type="scientific">Trypanosoma cruzi (strain CL Brener)</name>
    <dbReference type="NCBI Taxonomy" id="353153"/>
    <lineage>
        <taxon>Eukaryota</taxon>
        <taxon>Discoba</taxon>
        <taxon>Euglenozoa</taxon>
        <taxon>Kinetoplastea</taxon>
        <taxon>Metakinetoplastina</taxon>
        <taxon>Trypanosomatida</taxon>
        <taxon>Trypanosomatidae</taxon>
        <taxon>Trypanosoma</taxon>
        <taxon>Schizotrypanum</taxon>
    </lineage>
</organism>
<keyword evidence="2" id="KW-1185">Reference proteome</keyword>
<sequence length="187" mass="20703">MEDEYIFVFLLSSMCAAACHSVGSRAVLRFIIHPVCLFCLTPRCGCVCPQMLFSFSFCDRRQTHNDNYTIYVLQCTPAMRPVPFCGAGALVACRNSAAVHCCKHDKDQDDSTPREGSTPCPVREVKRSACRLSDKTARPFRCGHSVDTTRGGDVHKNSGSEVDGYITIWQRNIAGLSSVKKIAFVVR</sequence>
<comment type="caution">
    <text evidence="1">The sequence shown here is derived from an EMBL/GenBank/DDBJ whole genome shotgun (WGS) entry which is preliminary data.</text>
</comment>
<reference evidence="1 2" key="1">
    <citation type="journal article" date="2005" name="Science">
        <title>The genome sequence of Trypanosoma cruzi, etiologic agent of Chagas disease.</title>
        <authorList>
            <person name="El-Sayed N.M."/>
            <person name="Myler P.J."/>
            <person name="Bartholomeu D.C."/>
            <person name="Nilsson D."/>
            <person name="Aggarwal G."/>
            <person name="Tran A.N."/>
            <person name="Ghedin E."/>
            <person name="Worthey E.A."/>
            <person name="Delcher A.L."/>
            <person name="Blandin G."/>
            <person name="Westenberger S.J."/>
            <person name="Caler E."/>
            <person name="Cerqueira G.C."/>
            <person name="Branche C."/>
            <person name="Haas B."/>
            <person name="Anupama A."/>
            <person name="Arner E."/>
            <person name="Aslund L."/>
            <person name="Attipoe P."/>
            <person name="Bontempi E."/>
            <person name="Bringaud F."/>
            <person name="Burton P."/>
            <person name="Cadag E."/>
            <person name="Campbell D.A."/>
            <person name="Carrington M."/>
            <person name="Crabtree J."/>
            <person name="Darban H."/>
            <person name="da Silveira J.F."/>
            <person name="de Jong P."/>
            <person name="Edwards K."/>
            <person name="Englund P.T."/>
            <person name="Fazelina G."/>
            <person name="Feldblyum T."/>
            <person name="Ferella M."/>
            <person name="Frasch A.C."/>
            <person name="Gull K."/>
            <person name="Horn D."/>
            <person name="Hou L."/>
            <person name="Huang Y."/>
            <person name="Kindlund E."/>
            <person name="Klingbeil M."/>
            <person name="Kluge S."/>
            <person name="Koo H."/>
            <person name="Lacerda D."/>
            <person name="Levin M.J."/>
            <person name="Lorenzi H."/>
            <person name="Louie T."/>
            <person name="Machado C.R."/>
            <person name="McCulloch R."/>
            <person name="McKenna A."/>
            <person name="Mizuno Y."/>
            <person name="Mottram J.C."/>
            <person name="Nelson S."/>
            <person name="Ochaya S."/>
            <person name="Osoegawa K."/>
            <person name="Pai G."/>
            <person name="Parsons M."/>
            <person name="Pentony M."/>
            <person name="Pettersson U."/>
            <person name="Pop M."/>
            <person name="Ramirez J.L."/>
            <person name="Rinta J."/>
            <person name="Robertson L."/>
            <person name="Salzberg S.L."/>
            <person name="Sanchez D.O."/>
            <person name="Seyler A."/>
            <person name="Sharma R."/>
            <person name="Shetty J."/>
            <person name="Simpson A.J."/>
            <person name="Sisk E."/>
            <person name="Tammi M.T."/>
            <person name="Tarleton R."/>
            <person name="Teixeira S."/>
            <person name="Van Aken S."/>
            <person name="Vogt C."/>
            <person name="Ward P.N."/>
            <person name="Wickstead B."/>
            <person name="Wortman J."/>
            <person name="White O."/>
            <person name="Fraser C.M."/>
            <person name="Stuart K.D."/>
            <person name="Andersson B."/>
        </authorList>
    </citation>
    <scope>NUCLEOTIDE SEQUENCE [LARGE SCALE GENOMIC DNA]</scope>
    <source>
        <strain evidence="1 2">CL Brener</strain>
    </source>
</reference>
<evidence type="ECO:0000313" key="1">
    <source>
        <dbReference type="EMBL" id="EAN98280.1"/>
    </source>
</evidence>
<accession>Q4E0I4</accession>
<dbReference type="AlphaFoldDB" id="Q4E0I4"/>
<proteinExistence type="predicted"/>
<name>Q4E0I4_TRYCC</name>
<dbReference type="GeneID" id="3552718"/>
<dbReference type="PaxDb" id="353153-Q4E0I4"/>
<dbReference type="InParanoid" id="Q4E0I4"/>
<evidence type="ECO:0000313" key="2">
    <source>
        <dbReference type="Proteomes" id="UP000002296"/>
    </source>
</evidence>
<protein>
    <submittedName>
        <fullName evidence="1">Uncharacterized protein</fullName>
    </submittedName>
</protein>